<organism evidence="2 3">
    <name type="scientific">Sulfitobacter donghicola DSW-25 = KCTC 12864 = JCM 14565</name>
    <dbReference type="NCBI Taxonomy" id="1300350"/>
    <lineage>
        <taxon>Bacteria</taxon>
        <taxon>Pseudomonadati</taxon>
        <taxon>Pseudomonadota</taxon>
        <taxon>Alphaproteobacteria</taxon>
        <taxon>Rhodobacterales</taxon>
        <taxon>Roseobacteraceae</taxon>
        <taxon>Sulfitobacter</taxon>
    </lineage>
</organism>
<name>A0A073IKM7_9RHOB</name>
<dbReference type="EMBL" id="JAMC01000002">
    <property type="protein sequence ID" value="KEJ90120.1"/>
    <property type="molecule type" value="Genomic_DNA"/>
</dbReference>
<dbReference type="AlphaFoldDB" id="A0A073IKM7"/>
<feature type="signal peptide" evidence="1">
    <location>
        <begin position="1"/>
        <end position="18"/>
    </location>
</feature>
<dbReference type="OrthoDB" id="7360198at2"/>
<reference evidence="2 3" key="1">
    <citation type="submission" date="2014-01" db="EMBL/GenBank/DDBJ databases">
        <title>Sulfitobacter donghicola JCM 14565 Genome Sequencing.</title>
        <authorList>
            <person name="Lai Q."/>
            <person name="Hong Z."/>
        </authorList>
    </citation>
    <scope>NUCLEOTIDE SEQUENCE [LARGE SCALE GENOMIC DNA]</scope>
    <source>
        <strain evidence="2 3">JCM 14565</strain>
    </source>
</reference>
<comment type="caution">
    <text evidence="2">The sequence shown here is derived from an EMBL/GenBank/DDBJ whole genome shotgun (WGS) entry which is preliminary data.</text>
</comment>
<dbReference type="RefSeq" id="WP_025057923.1">
    <property type="nucleotide sequence ID" value="NZ_JAMC01000002.1"/>
</dbReference>
<dbReference type="eggNOG" id="ENOG50330IS">
    <property type="taxonomic scope" value="Bacteria"/>
</dbReference>
<protein>
    <submittedName>
        <fullName evidence="2">Uncharacterized protein</fullName>
    </submittedName>
</protein>
<evidence type="ECO:0000313" key="2">
    <source>
        <dbReference type="EMBL" id="KEJ90120.1"/>
    </source>
</evidence>
<accession>A0A073IKM7</accession>
<keyword evidence="3" id="KW-1185">Reference proteome</keyword>
<evidence type="ECO:0000256" key="1">
    <source>
        <dbReference type="SAM" id="SignalP"/>
    </source>
</evidence>
<gene>
    <name evidence="2" type="ORF">DSW25_07935</name>
</gene>
<evidence type="ECO:0000313" key="3">
    <source>
        <dbReference type="Proteomes" id="UP000027734"/>
    </source>
</evidence>
<sequence length="112" mass="12688">MRLIIPLYLALTASAALAQEDHWHSMSGAQISETLTDQRVQYETAWQEFRASGKTLYNAGRDSWGYWAVRGDQYCSLWPPQDIWACYDMEGKAGHIRFIGPLGEITEGAFVD</sequence>
<feature type="chain" id="PRO_5001689722" evidence="1">
    <location>
        <begin position="19"/>
        <end position="112"/>
    </location>
</feature>
<keyword evidence="1" id="KW-0732">Signal</keyword>
<dbReference type="Proteomes" id="UP000027734">
    <property type="component" value="Unassembled WGS sequence"/>
</dbReference>
<proteinExistence type="predicted"/>